<organism evidence="7 8">
    <name type="scientific">Leucobacter insecticola</name>
    <dbReference type="NCBI Taxonomy" id="2714934"/>
    <lineage>
        <taxon>Bacteria</taxon>
        <taxon>Bacillati</taxon>
        <taxon>Actinomycetota</taxon>
        <taxon>Actinomycetes</taxon>
        <taxon>Micrococcales</taxon>
        <taxon>Microbacteriaceae</taxon>
        <taxon>Leucobacter</taxon>
    </lineage>
</organism>
<dbReference type="InterPro" id="IPR051798">
    <property type="entry name" value="Class-II_PLP-Dep_Aminotrans"/>
</dbReference>
<proteinExistence type="inferred from homology"/>
<dbReference type="PANTHER" id="PTHR43525:SF1">
    <property type="entry name" value="PROTEIN MALY"/>
    <property type="match status" value="1"/>
</dbReference>
<dbReference type="PANTHER" id="PTHR43525">
    <property type="entry name" value="PROTEIN MALY"/>
    <property type="match status" value="1"/>
</dbReference>
<keyword evidence="4" id="KW-0456">Lyase</keyword>
<evidence type="ECO:0000256" key="2">
    <source>
        <dbReference type="ARBA" id="ARBA00012224"/>
    </source>
</evidence>
<dbReference type="CDD" id="cd00609">
    <property type="entry name" value="AAT_like"/>
    <property type="match status" value="1"/>
</dbReference>
<sequence>MQSAPATGDGVIEGDGVITGDIGRTLAEMSFGCPPAVTRALFSALERGELGYIGENDVARLQTAVAEWLDTSYDWRPRSEEIRPVSDLVGGFRAVLTHFLPEGAPIIVPTPGYMPFTTMPNQMNRPVIEVPMIREGGAWRYDFAGIRRAFAAGARLLVLCNPHNPIGKVATPSELDEIEHIVAEHDGLVFSDEIHAPLILGAAPHQVYAARSARAAAHTITATSASKAFNIPGVKCGQLVFSNPDHLAHWQSIGHWYEHQTSVLGVVATEAAYSFGRPWLTETIDYLRQTVADTAATIEQSAEQTGLQIIRPDATYLLWIDLNDSGLLRAEQSAAQTVYDAAKLVVTDGAGCGVAGRGFIRFNAAIPHPHAREAMRRLERAAILTGAAR</sequence>
<reference evidence="7 8" key="1">
    <citation type="submission" date="2020-03" db="EMBL/GenBank/DDBJ databases">
        <title>Leucobacter sp. nov., isolated from beetles.</title>
        <authorList>
            <person name="Hyun D.-W."/>
            <person name="Bae J.-W."/>
        </authorList>
    </citation>
    <scope>NUCLEOTIDE SEQUENCE [LARGE SCALE GENOMIC DNA]</scope>
    <source>
        <strain evidence="7 8">HDW9B</strain>
    </source>
</reference>
<dbReference type="Proteomes" id="UP000501387">
    <property type="component" value="Chromosome"/>
</dbReference>
<evidence type="ECO:0000256" key="5">
    <source>
        <dbReference type="ARBA" id="ARBA00037974"/>
    </source>
</evidence>
<dbReference type="RefSeq" id="WP_166325421.1">
    <property type="nucleotide sequence ID" value="NZ_CP049934.1"/>
</dbReference>
<evidence type="ECO:0000313" key="7">
    <source>
        <dbReference type="EMBL" id="QIM17202.1"/>
    </source>
</evidence>
<keyword evidence="7" id="KW-0808">Transferase</keyword>
<dbReference type="GO" id="GO:0047804">
    <property type="term" value="F:cysteine-S-conjugate beta-lyase activity"/>
    <property type="evidence" value="ECO:0007669"/>
    <property type="project" value="UniProtKB-EC"/>
</dbReference>
<name>A0A6G8FM88_9MICO</name>
<feature type="domain" description="Aminotransferase class I/classII large" evidence="6">
    <location>
        <begin position="29"/>
        <end position="378"/>
    </location>
</feature>
<dbReference type="EMBL" id="CP049934">
    <property type="protein sequence ID" value="QIM17202.1"/>
    <property type="molecule type" value="Genomic_DNA"/>
</dbReference>
<dbReference type="AlphaFoldDB" id="A0A6G8FM88"/>
<keyword evidence="7" id="KW-0032">Aminotransferase</keyword>
<gene>
    <name evidence="7" type="ORF">G7067_13530</name>
</gene>
<evidence type="ECO:0000256" key="3">
    <source>
        <dbReference type="ARBA" id="ARBA00022898"/>
    </source>
</evidence>
<dbReference type="Gene3D" id="3.90.1150.10">
    <property type="entry name" value="Aspartate Aminotransferase, domain 1"/>
    <property type="match status" value="1"/>
</dbReference>
<dbReference type="KEGG" id="lins:G7067_13530"/>
<evidence type="ECO:0000259" key="6">
    <source>
        <dbReference type="Pfam" id="PF00155"/>
    </source>
</evidence>
<evidence type="ECO:0000256" key="4">
    <source>
        <dbReference type="ARBA" id="ARBA00023239"/>
    </source>
</evidence>
<accession>A0A6G8FM88</accession>
<dbReference type="InterPro" id="IPR015424">
    <property type="entry name" value="PyrdxlP-dep_Trfase"/>
</dbReference>
<dbReference type="Gene3D" id="3.40.640.10">
    <property type="entry name" value="Type I PLP-dependent aspartate aminotransferase-like (Major domain)"/>
    <property type="match status" value="1"/>
</dbReference>
<evidence type="ECO:0000256" key="1">
    <source>
        <dbReference type="ARBA" id="ARBA00001933"/>
    </source>
</evidence>
<comment type="similarity">
    <text evidence="5">Belongs to the class-II pyridoxal-phosphate-dependent aminotransferase family. MalY/PatB cystathionine beta-lyase subfamily.</text>
</comment>
<evidence type="ECO:0000313" key="8">
    <source>
        <dbReference type="Proteomes" id="UP000501387"/>
    </source>
</evidence>
<keyword evidence="8" id="KW-1185">Reference proteome</keyword>
<dbReference type="InterPro" id="IPR015421">
    <property type="entry name" value="PyrdxlP-dep_Trfase_major"/>
</dbReference>
<dbReference type="GO" id="GO:0030170">
    <property type="term" value="F:pyridoxal phosphate binding"/>
    <property type="evidence" value="ECO:0007669"/>
    <property type="project" value="InterPro"/>
</dbReference>
<keyword evidence="3" id="KW-0663">Pyridoxal phosphate</keyword>
<dbReference type="GO" id="GO:0008483">
    <property type="term" value="F:transaminase activity"/>
    <property type="evidence" value="ECO:0007669"/>
    <property type="project" value="UniProtKB-KW"/>
</dbReference>
<comment type="cofactor">
    <cofactor evidence="1">
        <name>pyridoxal 5'-phosphate</name>
        <dbReference type="ChEBI" id="CHEBI:597326"/>
    </cofactor>
</comment>
<dbReference type="EC" id="4.4.1.13" evidence="2"/>
<protein>
    <recommendedName>
        <fullName evidence="2">cysteine-S-conjugate beta-lyase</fullName>
        <ecNumber evidence="2">4.4.1.13</ecNumber>
    </recommendedName>
</protein>
<dbReference type="SUPFAM" id="SSF53383">
    <property type="entry name" value="PLP-dependent transferases"/>
    <property type="match status" value="1"/>
</dbReference>
<dbReference type="InterPro" id="IPR015422">
    <property type="entry name" value="PyrdxlP-dep_Trfase_small"/>
</dbReference>
<dbReference type="Pfam" id="PF00155">
    <property type="entry name" value="Aminotran_1_2"/>
    <property type="match status" value="1"/>
</dbReference>
<dbReference type="InterPro" id="IPR004839">
    <property type="entry name" value="Aminotransferase_I/II_large"/>
</dbReference>